<comment type="subcellular location">
    <subcellularLocation>
        <location evidence="1">Periplasm</location>
    </subcellularLocation>
</comment>
<keyword evidence="6" id="KW-1185">Reference proteome</keyword>
<accession>A0A7T1AL93</accession>
<sequence length="451" mass="50828">MKSNRYVLLIMLFVILCMSAVALGKTQITIWCLSFDPHINGYTAVNKAFMELNPDIEVILEPQPGQAELGAKMRAALAAGGGAELFSGTGTQILEWAVPGSIQPLTPDVFPSMEWVKENLSPEYYLQCNLNDQIWAVGIPDPPGDTGILVNVDHLNEAGLAVEKAFVDTDQLIDYAKKLAQYDSSGDLIRSGLSFQESNDPTYLLSYIADQGGKFWDNDKQVFTFQTPEAKNALQFFYDLFFVHKVDSVNMPTTGDALVQNLASMAFMWPEYLPFTEITYPDMKFDFIMKPAFVKGQKPLFSHSDTWDLLMPTYVSGEKKEAAVKYLQYLASAEGQLVFLEENPGLPTPRSLWDNEYFKTGKGAYLEPVIEAMKEGYFRYWGPFPEQDTLLYNIWWPSIDAMIHGELTVDQVLEQMEANSNQQVATMKEKYPNVPATFIYWDGLPEDLAIK</sequence>
<dbReference type="RefSeq" id="WP_218113181.1">
    <property type="nucleotide sequence ID" value="NZ_CP065383.1"/>
</dbReference>
<dbReference type="KEGG" id="alam:RT761_01233"/>
<dbReference type="SUPFAM" id="SSF53850">
    <property type="entry name" value="Periplasmic binding protein-like II"/>
    <property type="match status" value="1"/>
</dbReference>
<dbReference type="AlphaFoldDB" id="A0A7T1AL93"/>
<evidence type="ECO:0008006" key="7">
    <source>
        <dbReference type="Google" id="ProtNLM"/>
    </source>
</evidence>
<dbReference type="EMBL" id="CP065383">
    <property type="protein sequence ID" value="QPM68019.1"/>
    <property type="molecule type" value="Genomic_DNA"/>
</dbReference>
<dbReference type="GO" id="GO:0042597">
    <property type="term" value="C:periplasmic space"/>
    <property type="evidence" value="ECO:0007669"/>
    <property type="project" value="UniProtKB-SubCell"/>
</dbReference>
<comment type="similarity">
    <text evidence="2">Belongs to the bacterial solute-binding protein 1 family.</text>
</comment>
<organism evidence="5 6">
    <name type="scientific">Atribacter laminatus</name>
    <dbReference type="NCBI Taxonomy" id="2847778"/>
    <lineage>
        <taxon>Bacteria</taxon>
        <taxon>Pseudomonadati</taxon>
        <taxon>Atribacterota</taxon>
        <taxon>Atribacteria</taxon>
        <taxon>Atribacterales</taxon>
        <taxon>Atribacteraceae</taxon>
        <taxon>Atribacter</taxon>
    </lineage>
</organism>
<dbReference type="PANTHER" id="PTHR43649:SF34">
    <property type="entry name" value="ABC TRANSPORTER PERIPLASMIC-BINDING PROTEIN YCJN-RELATED"/>
    <property type="match status" value="1"/>
</dbReference>
<proteinExistence type="inferred from homology"/>
<dbReference type="PANTHER" id="PTHR43649">
    <property type="entry name" value="ARABINOSE-BINDING PROTEIN-RELATED"/>
    <property type="match status" value="1"/>
</dbReference>
<dbReference type="Pfam" id="PF01547">
    <property type="entry name" value="SBP_bac_1"/>
    <property type="match status" value="1"/>
</dbReference>
<gene>
    <name evidence="5" type="ORF">RT761_01233</name>
</gene>
<dbReference type="Gene3D" id="3.40.190.10">
    <property type="entry name" value="Periplasmic binding protein-like II"/>
    <property type="match status" value="1"/>
</dbReference>
<dbReference type="InterPro" id="IPR050490">
    <property type="entry name" value="Bact_solute-bd_prot1"/>
</dbReference>
<evidence type="ECO:0000256" key="1">
    <source>
        <dbReference type="ARBA" id="ARBA00004418"/>
    </source>
</evidence>
<keyword evidence="4" id="KW-0732">Signal</keyword>
<evidence type="ECO:0000256" key="2">
    <source>
        <dbReference type="ARBA" id="ARBA00008520"/>
    </source>
</evidence>
<evidence type="ECO:0000256" key="3">
    <source>
        <dbReference type="ARBA" id="ARBA00022448"/>
    </source>
</evidence>
<dbReference type="InterPro" id="IPR006059">
    <property type="entry name" value="SBP"/>
</dbReference>
<evidence type="ECO:0000313" key="5">
    <source>
        <dbReference type="EMBL" id="QPM68019.1"/>
    </source>
</evidence>
<protein>
    <recommendedName>
        <fullName evidence="7">Extracellular solute-binding protein</fullName>
    </recommendedName>
</protein>
<evidence type="ECO:0000256" key="4">
    <source>
        <dbReference type="ARBA" id="ARBA00022729"/>
    </source>
</evidence>
<evidence type="ECO:0000313" key="6">
    <source>
        <dbReference type="Proteomes" id="UP000594463"/>
    </source>
</evidence>
<keyword evidence="3" id="KW-0813">Transport</keyword>
<name>A0A7T1AL93_ATRLM</name>
<dbReference type="Proteomes" id="UP000594463">
    <property type="component" value="Chromosome"/>
</dbReference>
<reference evidence="5 6" key="1">
    <citation type="journal article" date="2021" name="Nat. Commun.">
        <title>Isolation of a member of the candidate phylum Atribacteria reveals a unique cell membrane structure.</title>
        <authorList>
            <person name="Taiki K."/>
            <person name="Nobu M.K."/>
            <person name="Kusada H."/>
            <person name="Meng X.-Y."/>
            <person name="Hosoki N."/>
            <person name="Uematsu K."/>
            <person name="Yoshioka H."/>
            <person name="Kamagata Y."/>
            <person name="Tamaki H."/>
        </authorList>
    </citation>
    <scope>NUCLEOTIDE SEQUENCE [LARGE SCALE GENOMIC DNA]</scope>
    <source>
        <strain evidence="5 6">RT761</strain>
    </source>
</reference>